<accession>Q1GQH3</accession>
<feature type="transmembrane region" description="Helical" evidence="1">
    <location>
        <begin position="69"/>
        <end position="91"/>
    </location>
</feature>
<proteinExistence type="predicted"/>
<keyword evidence="1" id="KW-0472">Membrane</keyword>
<organism evidence="2 3">
    <name type="scientific">Sphingopyxis alaskensis (strain DSM 13593 / LMG 18877 / RB2256)</name>
    <name type="common">Sphingomonas alaskensis</name>
    <dbReference type="NCBI Taxonomy" id="317655"/>
    <lineage>
        <taxon>Bacteria</taxon>
        <taxon>Pseudomonadati</taxon>
        <taxon>Pseudomonadota</taxon>
        <taxon>Alphaproteobacteria</taxon>
        <taxon>Sphingomonadales</taxon>
        <taxon>Sphingomonadaceae</taxon>
        <taxon>Sphingopyxis</taxon>
    </lineage>
</organism>
<sequence length="141" mass="15471">MNGEATPEELEDIRDKIDSYRFRQNVRAALRGINDPEHIGQVQDALRKLQRRAESLGAKRTNPRDMFRIGGIGLSVGVFGSALVGAFSIAASPVLLVPMVGAAYIGWRSVSDSNHASREIEILRQIAEIAKELAKDGDRTK</sequence>
<keyword evidence="3" id="KW-1185">Reference proteome</keyword>
<evidence type="ECO:0000313" key="2">
    <source>
        <dbReference type="EMBL" id="ABF54099.1"/>
    </source>
</evidence>
<name>Q1GQH3_SPHAL</name>
<dbReference type="HOGENOM" id="CLU_1824068_0_0_5"/>
<gene>
    <name evidence="2" type="ordered locus">Sala_2390</name>
</gene>
<dbReference type="Proteomes" id="UP000006578">
    <property type="component" value="Chromosome"/>
</dbReference>
<protein>
    <submittedName>
        <fullName evidence="2">Uncharacterized protein</fullName>
    </submittedName>
</protein>
<dbReference type="RefSeq" id="WP_011542674.1">
    <property type="nucleotide sequence ID" value="NC_008048.1"/>
</dbReference>
<keyword evidence="1" id="KW-1133">Transmembrane helix</keyword>
<keyword evidence="1" id="KW-0812">Transmembrane</keyword>
<reference evidence="2 3" key="1">
    <citation type="journal article" date="2009" name="Proc. Natl. Acad. Sci. U.S.A.">
        <title>The genomic basis of trophic strategy in marine bacteria.</title>
        <authorList>
            <person name="Lauro F.M."/>
            <person name="McDougald D."/>
            <person name="Thomas T."/>
            <person name="Williams T.J."/>
            <person name="Egan S."/>
            <person name="Rice S."/>
            <person name="DeMaere M.Z."/>
            <person name="Ting L."/>
            <person name="Ertan H."/>
            <person name="Johnson J."/>
            <person name="Ferriera S."/>
            <person name="Lapidus A."/>
            <person name="Anderson I."/>
            <person name="Kyrpides N."/>
            <person name="Munk A.C."/>
            <person name="Detter C."/>
            <person name="Han C.S."/>
            <person name="Brown M.V."/>
            <person name="Robb F.T."/>
            <person name="Kjelleberg S."/>
            <person name="Cavicchioli R."/>
        </authorList>
    </citation>
    <scope>NUCLEOTIDE SEQUENCE [LARGE SCALE GENOMIC DNA]</scope>
    <source>
        <strain evidence="3">DSM 13593 / LMG 18877 / RB2256</strain>
    </source>
</reference>
<dbReference type="AlphaFoldDB" id="Q1GQH3"/>
<dbReference type="EMBL" id="CP000356">
    <property type="protein sequence ID" value="ABF54099.1"/>
    <property type="molecule type" value="Genomic_DNA"/>
</dbReference>
<evidence type="ECO:0000256" key="1">
    <source>
        <dbReference type="SAM" id="Phobius"/>
    </source>
</evidence>
<dbReference type="eggNOG" id="ENOG5031X2Q">
    <property type="taxonomic scope" value="Bacteria"/>
</dbReference>
<dbReference type="OrthoDB" id="9828657at2"/>
<evidence type="ECO:0000313" key="3">
    <source>
        <dbReference type="Proteomes" id="UP000006578"/>
    </source>
</evidence>
<dbReference type="KEGG" id="sal:Sala_2390"/>